<protein>
    <submittedName>
        <fullName evidence="2">Uncharacterized protein</fullName>
    </submittedName>
</protein>
<evidence type="ECO:0000313" key="2">
    <source>
        <dbReference type="EMBL" id="CAF0788008.1"/>
    </source>
</evidence>
<name>A0A813RYQ8_9BILA</name>
<dbReference type="Proteomes" id="UP000663836">
    <property type="component" value="Unassembled WGS sequence"/>
</dbReference>
<gene>
    <name evidence="3" type="ORF">JBS370_LOCUS1330</name>
    <name evidence="2" type="ORF">ZHD862_LOCUS1755</name>
</gene>
<evidence type="ECO:0000313" key="4">
    <source>
        <dbReference type="Proteomes" id="UP000663864"/>
    </source>
</evidence>
<evidence type="ECO:0000313" key="3">
    <source>
        <dbReference type="EMBL" id="CAF3550609.1"/>
    </source>
</evidence>
<sequence length="183" mass="21101">MSSSRESTNNSNNNNSNYQNRLSNYNNDEHLNPQRSGHIFNNRGQSYENDLFQQMYPFQNAADEDLPNEIVAELDTRNRIRSNFNDEETSVFSDVVQDAFKKYQNEQDELYAQMEECWNYMATENNPSDTPKTSIEQPQQSQLNPDAVEFKPSWLKSSSTTTTNEGSCVILTSSQPEESQKKV</sequence>
<feature type="compositionally biased region" description="Polar residues" evidence="1">
    <location>
        <begin position="155"/>
        <end position="177"/>
    </location>
</feature>
<dbReference type="EMBL" id="CAJOBD010000043">
    <property type="protein sequence ID" value="CAF3550609.1"/>
    <property type="molecule type" value="Genomic_DNA"/>
</dbReference>
<dbReference type="Pfam" id="PF07145">
    <property type="entry name" value="PAM2"/>
    <property type="match status" value="1"/>
</dbReference>
<feature type="region of interest" description="Disordered" evidence="1">
    <location>
        <begin position="123"/>
        <end position="183"/>
    </location>
</feature>
<feature type="compositionally biased region" description="Polar residues" evidence="1">
    <location>
        <begin position="123"/>
        <end position="144"/>
    </location>
</feature>
<comment type="caution">
    <text evidence="2">The sequence shown here is derived from an EMBL/GenBank/DDBJ whole genome shotgun (WGS) entry which is preliminary data.</text>
</comment>
<dbReference type="AlphaFoldDB" id="A0A813RYQ8"/>
<feature type="compositionally biased region" description="Low complexity" evidence="1">
    <location>
        <begin position="1"/>
        <end position="26"/>
    </location>
</feature>
<dbReference type="EMBL" id="CAJNOT010000031">
    <property type="protein sequence ID" value="CAF0788008.1"/>
    <property type="molecule type" value="Genomic_DNA"/>
</dbReference>
<dbReference type="Proteomes" id="UP000663864">
    <property type="component" value="Unassembled WGS sequence"/>
</dbReference>
<accession>A0A813RYQ8</accession>
<feature type="region of interest" description="Disordered" evidence="1">
    <location>
        <begin position="1"/>
        <end position="43"/>
    </location>
</feature>
<proteinExistence type="predicted"/>
<dbReference type="InterPro" id="IPR009818">
    <property type="entry name" value="PAM2_motif"/>
</dbReference>
<organism evidence="2 4">
    <name type="scientific">Rotaria sordida</name>
    <dbReference type="NCBI Taxonomy" id="392033"/>
    <lineage>
        <taxon>Eukaryota</taxon>
        <taxon>Metazoa</taxon>
        <taxon>Spiralia</taxon>
        <taxon>Gnathifera</taxon>
        <taxon>Rotifera</taxon>
        <taxon>Eurotatoria</taxon>
        <taxon>Bdelloidea</taxon>
        <taxon>Philodinida</taxon>
        <taxon>Philodinidae</taxon>
        <taxon>Rotaria</taxon>
    </lineage>
</organism>
<evidence type="ECO:0000256" key="1">
    <source>
        <dbReference type="SAM" id="MobiDB-lite"/>
    </source>
</evidence>
<reference evidence="2" key="1">
    <citation type="submission" date="2021-02" db="EMBL/GenBank/DDBJ databases">
        <authorList>
            <person name="Nowell W R."/>
        </authorList>
    </citation>
    <scope>NUCLEOTIDE SEQUENCE</scope>
</reference>